<sequence>MPATTGSPAPPQARGTIPAPPRGGRGKGSRTLPYLLLLPAAVLLAVVLGYPIVRLVGLSLNRAKLRDLVKGTESWNNFANYTAILSDATFWAVLGRTIVFAAACVVATMVLGMMLALLLAKLGRVVRLILSISLLMAWSTPQVTATQVWQWLFDTRYGLVNWALVRAGLTGFDNHSWLAAPASLLTVAGAAVVWGALPFVALTLYAGRTQIDESLYEAAGMDGATPWQAFRSITVPMLAPIITMLAALSTIWDFRVFTQVYLLQQAGGITSETNLISIHAYRTSFSGNDFGSGAAISVVMVLVLAGFSIFYVRRMLKEVQS</sequence>
<dbReference type="InterPro" id="IPR035906">
    <property type="entry name" value="MetI-like_sf"/>
</dbReference>
<dbReference type="EMBL" id="REFW01000002">
    <property type="protein sequence ID" value="RMB60306.1"/>
    <property type="molecule type" value="Genomic_DNA"/>
</dbReference>
<dbReference type="PANTHER" id="PTHR43227">
    <property type="entry name" value="BLL4140 PROTEIN"/>
    <property type="match status" value="1"/>
</dbReference>
<feature type="region of interest" description="Disordered" evidence="8">
    <location>
        <begin position="1"/>
        <end position="26"/>
    </location>
</feature>
<comment type="caution">
    <text evidence="10">The sequence shown here is derived from an EMBL/GenBank/DDBJ whole genome shotgun (WGS) entry which is preliminary data.</text>
</comment>
<dbReference type="AlphaFoldDB" id="A0A3M0GSL6"/>
<dbReference type="Pfam" id="PF00528">
    <property type="entry name" value="BPD_transp_1"/>
    <property type="match status" value="1"/>
</dbReference>
<evidence type="ECO:0000259" key="9">
    <source>
        <dbReference type="PROSITE" id="PS50928"/>
    </source>
</evidence>
<accession>A0A3M0GSL6</accession>
<feature type="transmembrane region" description="Helical" evidence="7">
    <location>
        <begin position="98"/>
        <end position="120"/>
    </location>
</feature>
<dbReference type="CDD" id="cd06261">
    <property type="entry name" value="TM_PBP2"/>
    <property type="match status" value="1"/>
</dbReference>
<dbReference type="PANTHER" id="PTHR43227:SF8">
    <property type="entry name" value="DIACETYLCHITOBIOSE UPTAKE SYSTEM PERMEASE PROTEIN DASB"/>
    <property type="match status" value="1"/>
</dbReference>
<organism evidence="10 11">
    <name type="scientific">Tessaracoccus antarcticus</name>
    <dbReference type="NCBI Taxonomy" id="2479848"/>
    <lineage>
        <taxon>Bacteria</taxon>
        <taxon>Bacillati</taxon>
        <taxon>Actinomycetota</taxon>
        <taxon>Actinomycetes</taxon>
        <taxon>Propionibacteriales</taxon>
        <taxon>Propionibacteriaceae</taxon>
        <taxon>Tessaracoccus</taxon>
    </lineage>
</organism>
<name>A0A3M0GSL6_9ACTN</name>
<reference evidence="10 11" key="1">
    <citation type="submission" date="2018-10" db="EMBL/GenBank/DDBJ databases">
        <title>Tessaracoccus antarcticuss sp. nov., isolated from sediment.</title>
        <authorList>
            <person name="Zhou L.Y."/>
            <person name="Du Z.J."/>
        </authorList>
    </citation>
    <scope>NUCLEOTIDE SEQUENCE [LARGE SCALE GENOMIC DNA]</scope>
    <source>
        <strain evidence="10 11">JDX10</strain>
    </source>
</reference>
<feature type="transmembrane region" description="Helical" evidence="7">
    <location>
        <begin position="290"/>
        <end position="312"/>
    </location>
</feature>
<dbReference type="OrthoDB" id="9804439at2"/>
<evidence type="ECO:0000256" key="7">
    <source>
        <dbReference type="RuleBase" id="RU363032"/>
    </source>
</evidence>
<dbReference type="GO" id="GO:0055085">
    <property type="term" value="P:transmembrane transport"/>
    <property type="evidence" value="ECO:0007669"/>
    <property type="project" value="InterPro"/>
</dbReference>
<evidence type="ECO:0000256" key="1">
    <source>
        <dbReference type="ARBA" id="ARBA00004651"/>
    </source>
</evidence>
<comment type="similarity">
    <text evidence="7">Belongs to the binding-protein-dependent transport system permease family.</text>
</comment>
<gene>
    <name evidence="10" type="ORF">EAX62_09545</name>
</gene>
<evidence type="ECO:0000313" key="10">
    <source>
        <dbReference type="EMBL" id="RMB60306.1"/>
    </source>
</evidence>
<feature type="transmembrane region" description="Helical" evidence="7">
    <location>
        <begin position="228"/>
        <end position="252"/>
    </location>
</feature>
<evidence type="ECO:0000256" key="4">
    <source>
        <dbReference type="ARBA" id="ARBA00022692"/>
    </source>
</evidence>
<evidence type="ECO:0000256" key="3">
    <source>
        <dbReference type="ARBA" id="ARBA00022475"/>
    </source>
</evidence>
<dbReference type="Proteomes" id="UP000275256">
    <property type="component" value="Unassembled WGS sequence"/>
</dbReference>
<keyword evidence="5 7" id="KW-1133">Transmembrane helix</keyword>
<keyword evidence="4 7" id="KW-0812">Transmembrane</keyword>
<feature type="transmembrane region" description="Helical" evidence="7">
    <location>
        <begin position="182"/>
        <end position="207"/>
    </location>
</feature>
<keyword evidence="11" id="KW-1185">Reference proteome</keyword>
<dbReference type="Gene3D" id="1.10.3720.10">
    <property type="entry name" value="MetI-like"/>
    <property type="match status" value="1"/>
</dbReference>
<protein>
    <submittedName>
        <fullName evidence="10">Sugar ABC transporter permease</fullName>
    </submittedName>
</protein>
<dbReference type="PROSITE" id="PS50928">
    <property type="entry name" value="ABC_TM1"/>
    <property type="match status" value="1"/>
</dbReference>
<feature type="transmembrane region" description="Helical" evidence="7">
    <location>
        <begin position="132"/>
        <end position="152"/>
    </location>
</feature>
<proteinExistence type="inferred from homology"/>
<evidence type="ECO:0000256" key="2">
    <source>
        <dbReference type="ARBA" id="ARBA00022448"/>
    </source>
</evidence>
<evidence type="ECO:0000256" key="5">
    <source>
        <dbReference type="ARBA" id="ARBA00022989"/>
    </source>
</evidence>
<feature type="domain" description="ABC transmembrane type-1" evidence="9">
    <location>
        <begin position="94"/>
        <end position="311"/>
    </location>
</feature>
<comment type="subcellular location">
    <subcellularLocation>
        <location evidence="1 7">Cell membrane</location>
        <topology evidence="1 7">Multi-pass membrane protein</topology>
    </subcellularLocation>
</comment>
<dbReference type="InterPro" id="IPR050809">
    <property type="entry name" value="UgpAE/MalFG_permease"/>
</dbReference>
<dbReference type="InterPro" id="IPR000515">
    <property type="entry name" value="MetI-like"/>
</dbReference>
<evidence type="ECO:0000313" key="11">
    <source>
        <dbReference type="Proteomes" id="UP000275256"/>
    </source>
</evidence>
<feature type="transmembrane region" description="Helical" evidence="7">
    <location>
        <begin position="32"/>
        <end position="53"/>
    </location>
</feature>
<keyword evidence="3" id="KW-1003">Cell membrane</keyword>
<evidence type="ECO:0000256" key="8">
    <source>
        <dbReference type="SAM" id="MobiDB-lite"/>
    </source>
</evidence>
<keyword evidence="6 7" id="KW-0472">Membrane</keyword>
<dbReference type="SUPFAM" id="SSF161098">
    <property type="entry name" value="MetI-like"/>
    <property type="match status" value="1"/>
</dbReference>
<keyword evidence="2 7" id="KW-0813">Transport</keyword>
<evidence type="ECO:0000256" key="6">
    <source>
        <dbReference type="ARBA" id="ARBA00023136"/>
    </source>
</evidence>
<dbReference type="GO" id="GO:0005886">
    <property type="term" value="C:plasma membrane"/>
    <property type="evidence" value="ECO:0007669"/>
    <property type="project" value="UniProtKB-SubCell"/>
</dbReference>